<reference evidence="1 2" key="1">
    <citation type="journal article" date="2009" name="Science">
        <title>Green evolution and dynamic adaptations revealed by genomes of the marine picoeukaryotes Micromonas.</title>
        <authorList>
            <person name="Worden A.Z."/>
            <person name="Lee J.H."/>
            <person name="Mock T."/>
            <person name="Rouze P."/>
            <person name="Simmons M.P."/>
            <person name="Aerts A.L."/>
            <person name="Allen A.E."/>
            <person name="Cuvelier M.L."/>
            <person name="Derelle E."/>
            <person name="Everett M.V."/>
            <person name="Foulon E."/>
            <person name="Grimwood J."/>
            <person name="Gundlach H."/>
            <person name="Henrissat B."/>
            <person name="Napoli C."/>
            <person name="McDonald S.M."/>
            <person name="Parker M.S."/>
            <person name="Rombauts S."/>
            <person name="Salamov A."/>
            <person name="Von Dassow P."/>
            <person name="Badger J.H."/>
            <person name="Coutinho P.M."/>
            <person name="Demir E."/>
            <person name="Dubchak I."/>
            <person name="Gentemann C."/>
            <person name="Eikrem W."/>
            <person name="Gready J.E."/>
            <person name="John U."/>
            <person name="Lanier W."/>
            <person name="Lindquist E.A."/>
            <person name="Lucas S."/>
            <person name="Mayer K.F."/>
            <person name="Moreau H."/>
            <person name="Not F."/>
            <person name="Otillar R."/>
            <person name="Panaud O."/>
            <person name="Pangilinan J."/>
            <person name="Paulsen I."/>
            <person name="Piegu B."/>
            <person name="Poliakov A."/>
            <person name="Robbens S."/>
            <person name="Schmutz J."/>
            <person name="Toulza E."/>
            <person name="Wyss T."/>
            <person name="Zelensky A."/>
            <person name="Zhou K."/>
            <person name="Armbrust E.V."/>
            <person name="Bhattacharya D."/>
            <person name="Goodenough U.W."/>
            <person name="Van de Peer Y."/>
            <person name="Grigoriev I.V."/>
        </authorList>
    </citation>
    <scope>NUCLEOTIDE SEQUENCE [LARGE SCALE GENOMIC DNA]</scope>
    <source>
        <strain evidence="1 2">CCMP1545</strain>
    </source>
</reference>
<dbReference type="GeneID" id="9689658"/>
<dbReference type="RefSeq" id="XP_003064217.1">
    <property type="nucleotide sequence ID" value="XM_003064171.1"/>
</dbReference>
<evidence type="ECO:0000313" key="2">
    <source>
        <dbReference type="Proteomes" id="UP000001876"/>
    </source>
</evidence>
<dbReference type="OrthoDB" id="509720at2759"/>
<proteinExistence type="predicted"/>
<organism evidence="2">
    <name type="scientific">Micromonas pusilla (strain CCMP1545)</name>
    <name type="common">Picoplanktonic green alga</name>
    <dbReference type="NCBI Taxonomy" id="564608"/>
    <lineage>
        <taxon>Eukaryota</taxon>
        <taxon>Viridiplantae</taxon>
        <taxon>Chlorophyta</taxon>
        <taxon>Mamiellophyceae</taxon>
        <taxon>Mamiellales</taxon>
        <taxon>Mamiellaceae</taxon>
        <taxon>Micromonas</taxon>
    </lineage>
</organism>
<dbReference type="Proteomes" id="UP000001876">
    <property type="component" value="Unassembled WGS sequence"/>
</dbReference>
<gene>
    <name evidence="1" type="ORF">MICPUCDRAFT_43258</name>
</gene>
<name>C1N869_MICPC</name>
<dbReference type="AlphaFoldDB" id="C1N869"/>
<evidence type="ECO:0000313" key="1">
    <source>
        <dbReference type="EMBL" id="EEH51839.1"/>
    </source>
</evidence>
<accession>C1N869</accession>
<dbReference type="KEGG" id="mpp:MICPUCDRAFT_43258"/>
<protein>
    <submittedName>
        <fullName evidence="1">Predicted protein</fullName>
    </submittedName>
</protein>
<dbReference type="EMBL" id="GG663750">
    <property type="protein sequence ID" value="EEH51839.1"/>
    <property type="molecule type" value="Genomic_DNA"/>
</dbReference>
<sequence length="250" mass="28006">MGYYSSSDSDDYATTAHVGLLYTDSSNNDAFSVYDVQCVARDYGYTQCQHGRGEGVLDFRRADANGDSEIVRVWYRTGTVGTYIKHPRAQQRTQLFRRDNTQISELHDIFNNPRVHTGCGYHRRGDQNTPYQRRGDRNTPCPSCGRMHRGMLGAVQHFESGSCPNCPNREDACRAVHGLVNQVGSHMVVQQIGWDSVHTTSFDPNGLNYRCPCCGRQTRTMQALMQHMNARPECRSGASGIAPSLAQLAY</sequence>
<keyword evidence="2" id="KW-1185">Reference proteome</keyword>
<dbReference type="eggNOG" id="ENOG502SQIQ">
    <property type="taxonomic scope" value="Eukaryota"/>
</dbReference>